<reference evidence="1 3" key="1">
    <citation type="submission" date="2018-04" db="EMBL/GenBank/DDBJ databases">
        <title>Brenneria corticis sp.nov.</title>
        <authorList>
            <person name="Li Y."/>
        </authorList>
    </citation>
    <scope>NUCLEOTIDE SEQUENCE [LARGE SCALE GENOMIC DNA]</scope>
    <source>
        <strain evidence="1 3">LMG 2694</strain>
    </source>
</reference>
<evidence type="ECO:0008006" key="5">
    <source>
        <dbReference type="Google" id="ProtNLM"/>
    </source>
</evidence>
<name>A0A2U1UUR8_9GAMM</name>
<organism evidence="1 3">
    <name type="scientific">Brenneria nigrifluens DSM 30175 = ATCC 13028</name>
    <dbReference type="NCBI Taxonomy" id="1121120"/>
    <lineage>
        <taxon>Bacteria</taxon>
        <taxon>Pseudomonadati</taxon>
        <taxon>Pseudomonadota</taxon>
        <taxon>Gammaproteobacteria</taxon>
        <taxon>Enterobacterales</taxon>
        <taxon>Pectobacteriaceae</taxon>
        <taxon>Brenneria</taxon>
    </lineage>
</organism>
<keyword evidence="4" id="KW-1185">Reference proteome</keyword>
<dbReference type="Proteomes" id="UP000295985">
    <property type="component" value="Unassembled WGS sequence"/>
</dbReference>
<evidence type="ECO:0000313" key="3">
    <source>
        <dbReference type="Proteomes" id="UP000295985"/>
    </source>
</evidence>
<dbReference type="RefSeq" id="WP_009113395.1">
    <property type="nucleotide sequence ID" value="NZ_CP034036.1"/>
</dbReference>
<dbReference type="Proteomes" id="UP000303847">
    <property type="component" value="Chromosome"/>
</dbReference>
<evidence type="ECO:0000313" key="2">
    <source>
        <dbReference type="EMBL" id="QCR05176.1"/>
    </source>
</evidence>
<reference evidence="2 4" key="2">
    <citation type="submission" date="2018-11" db="EMBL/GenBank/DDBJ databases">
        <title>Genome sequences of Brenneria nigrifluens and Brenneria rubrifaciens.</title>
        <authorList>
            <person name="Poret-Peterson A.T."/>
            <person name="McClean A.E."/>
            <person name="Kluepfel D.A."/>
        </authorList>
    </citation>
    <scope>NUCLEOTIDE SEQUENCE [LARGE SCALE GENOMIC DNA]</scope>
    <source>
        <strain evidence="2 4">ATCC 13028</strain>
    </source>
</reference>
<evidence type="ECO:0000313" key="4">
    <source>
        <dbReference type="Proteomes" id="UP000303847"/>
    </source>
</evidence>
<protein>
    <recommendedName>
        <fullName evidence="5">Adenylate cyclase</fullName>
    </recommendedName>
</protein>
<dbReference type="EMBL" id="QDKK01000004">
    <property type="protein sequence ID" value="PWC25426.1"/>
    <property type="molecule type" value="Genomic_DNA"/>
</dbReference>
<dbReference type="AlphaFoldDB" id="A0A2U1UUR8"/>
<dbReference type="EMBL" id="CP034036">
    <property type="protein sequence ID" value="QCR05176.1"/>
    <property type="molecule type" value="Genomic_DNA"/>
</dbReference>
<sequence>MLTRIDRITYRNGFRLNGEPVSAADIEPVFECRRSAALSLWEQYEQRKAELYSRGLSQAEYQRACRQIADALGV</sequence>
<proteinExistence type="predicted"/>
<dbReference type="OrthoDB" id="6457989at2"/>
<evidence type="ECO:0000313" key="1">
    <source>
        <dbReference type="EMBL" id="PWC25426.1"/>
    </source>
</evidence>
<accession>A0A2U1UUR8</accession>
<gene>
    <name evidence="1" type="ORF">DDT54_05890</name>
    <name evidence="2" type="ORF">EH206_13845</name>
</gene>